<name>A0A4Y2I2Z8_ARAVE</name>
<organism evidence="1 2">
    <name type="scientific">Araneus ventricosus</name>
    <name type="common">Orbweaver spider</name>
    <name type="synonym">Epeira ventricosa</name>
    <dbReference type="NCBI Taxonomy" id="182803"/>
    <lineage>
        <taxon>Eukaryota</taxon>
        <taxon>Metazoa</taxon>
        <taxon>Ecdysozoa</taxon>
        <taxon>Arthropoda</taxon>
        <taxon>Chelicerata</taxon>
        <taxon>Arachnida</taxon>
        <taxon>Araneae</taxon>
        <taxon>Araneomorphae</taxon>
        <taxon>Entelegynae</taxon>
        <taxon>Araneoidea</taxon>
        <taxon>Araneidae</taxon>
        <taxon>Araneus</taxon>
    </lineage>
</organism>
<proteinExistence type="predicted"/>
<dbReference type="Proteomes" id="UP000499080">
    <property type="component" value="Unassembled WGS sequence"/>
</dbReference>
<evidence type="ECO:0000313" key="2">
    <source>
        <dbReference type="Proteomes" id="UP000499080"/>
    </source>
</evidence>
<protein>
    <submittedName>
        <fullName evidence="1">Uncharacterized protein</fullName>
    </submittedName>
</protein>
<comment type="caution">
    <text evidence="1">The sequence shown here is derived from an EMBL/GenBank/DDBJ whole genome shotgun (WGS) entry which is preliminary data.</text>
</comment>
<dbReference type="AlphaFoldDB" id="A0A4Y2I2Z8"/>
<reference evidence="1 2" key="1">
    <citation type="journal article" date="2019" name="Sci. Rep.">
        <title>Orb-weaving spider Araneus ventricosus genome elucidates the spidroin gene catalogue.</title>
        <authorList>
            <person name="Kono N."/>
            <person name="Nakamura H."/>
            <person name="Ohtoshi R."/>
            <person name="Moran D.A.P."/>
            <person name="Shinohara A."/>
            <person name="Yoshida Y."/>
            <person name="Fujiwara M."/>
            <person name="Mori M."/>
            <person name="Tomita M."/>
            <person name="Arakawa K."/>
        </authorList>
    </citation>
    <scope>NUCLEOTIDE SEQUENCE [LARGE SCALE GENOMIC DNA]</scope>
</reference>
<gene>
    <name evidence="1" type="ORF">AVEN_96206_1</name>
</gene>
<sequence length="104" mass="11863">MNDENNLNHCLFSVVPDVLRVENLFKTANCGKRKRVVVSTELRLDDDDDDGDDIVENTTSLISYTDGMRALEAALRYVEQRSSASPIDVTVIKKKWRNYKLPNC</sequence>
<evidence type="ECO:0000313" key="1">
    <source>
        <dbReference type="EMBL" id="GBM72117.1"/>
    </source>
</evidence>
<dbReference type="EMBL" id="BGPR01002356">
    <property type="protein sequence ID" value="GBM72117.1"/>
    <property type="molecule type" value="Genomic_DNA"/>
</dbReference>
<accession>A0A4Y2I2Z8</accession>
<keyword evidence="2" id="KW-1185">Reference proteome</keyword>